<name>A0ABP6S5M8_9ACTN</name>
<dbReference type="InterPro" id="IPR050493">
    <property type="entry name" value="FAD-dep_Monooxygenase_BioMet"/>
</dbReference>
<organism evidence="4 5">
    <name type="scientific">Streptomyces sannanensis</name>
    <dbReference type="NCBI Taxonomy" id="285536"/>
    <lineage>
        <taxon>Bacteria</taxon>
        <taxon>Bacillati</taxon>
        <taxon>Actinomycetota</taxon>
        <taxon>Actinomycetes</taxon>
        <taxon>Kitasatosporales</taxon>
        <taxon>Streptomycetaceae</taxon>
        <taxon>Streptomyces</taxon>
    </lineage>
</organism>
<reference evidence="5" key="1">
    <citation type="journal article" date="2019" name="Int. J. Syst. Evol. Microbiol.">
        <title>The Global Catalogue of Microorganisms (GCM) 10K type strain sequencing project: providing services to taxonomists for standard genome sequencing and annotation.</title>
        <authorList>
            <consortium name="The Broad Institute Genomics Platform"/>
            <consortium name="The Broad Institute Genome Sequencing Center for Infectious Disease"/>
            <person name="Wu L."/>
            <person name="Ma J."/>
        </authorList>
    </citation>
    <scope>NUCLEOTIDE SEQUENCE [LARGE SCALE GENOMIC DNA]</scope>
    <source>
        <strain evidence="5">JCM 9651</strain>
    </source>
</reference>
<dbReference type="InterPro" id="IPR036188">
    <property type="entry name" value="FAD/NAD-bd_sf"/>
</dbReference>
<dbReference type="Gene3D" id="3.50.50.60">
    <property type="entry name" value="FAD/NAD(P)-binding domain"/>
    <property type="match status" value="1"/>
</dbReference>
<dbReference type="Proteomes" id="UP001499990">
    <property type="component" value="Unassembled WGS sequence"/>
</dbReference>
<dbReference type="Pfam" id="PF01494">
    <property type="entry name" value="FAD_binding_3"/>
    <property type="match status" value="1"/>
</dbReference>
<dbReference type="RefSeq" id="WP_345034694.1">
    <property type="nucleotide sequence ID" value="NZ_BAAAYL010000001.1"/>
</dbReference>
<keyword evidence="2 4" id="KW-0503">Monooxygenase</keyword>
<accession>A0ABP6S5M8</accession>
<protein>
    <submittedName>
        <fullName evidence="4">FAD-dependent monooxygenase</fullName>
    </submittedName>
</protein>
<sequence length="402" mass="43336">MPTPHAVVVGAGIGGLTAAVALHQRGWRVTVLERATSLEPVGAGIGLCPNAQRALDVIGLGDRVRELAVWRGSLGIRTPNGRWLVRADTSDAEERFGGTLVPVHRATLVDILRSGLREDSLRTGTEARLGDRGSADRRSVVATPDGDIEADLVIGADGINSGVRQTLFPAHPKPVYSGFTAWRLVVPAPERPFHPHETWGRGGVWGTQPLRGGRVYAYATAVLPEGGRAPDSEMAELRRRFSDWHDPIPDVLAAADPERILRNDVRHMTVPLPAYHRGRVALLGDAAHAMTPSLGQGGNQAIEDAIVLAHHAEPGRDFTQALASYSHDRLPRTTAIVCRAARTARMNHLTSAPALALRDMLIAGVSRLGPNLMLRSFESIADWQPPQHTYAAGTQDNQPARQ</sequence>
<evidence type="ECO:0000313" key="4">
    <source>
        <dbReference type="EMBL" id="GAA3368843.1"/>
    </source>
</evidence>
<evidence type="ECO:0000313" key="5">
    <source>
        <dbReference type="Proteomes" id="UP001499990"/>
    </source>
</evidence>
<dbReference type="PANTHER" id="PTHR13789:SF309">
    <property type="entry name" value="PUTATIVE (AFU_ORTHOLOGUE AFUA_6G14510)-RELATED"/>
    <property type="match status" value="1"/>
</dbReference>
<gene>
    <name evidence="4" type="ORF">GCM10020367_08830</name>
</gene>
<dbReference type="GO" id="GO:0004497">
    <property type="term" value="F:monooxygenase activity"/>
    <property type="evidence" value="ECO:0007669"/>
    <property type="project" value="UniProtKB-KW"/>
</dbReference>
<evidence type="ECO:0000256" key="2">
    <source>
        <dbReference type="ARBA" id="ARBA00023033"/>
    </source>
</evidence>
<feature type="domain" description="FAD-binding" evidence="3">
    <location>
        <begin position="6"/>
        <end position="340"/>
    </location>
</feature>
<evidence type="ECO:0000256" key="1">
    <source>
        <dbReference type="ARBA" id="ARBA00023002"/>
    </source>
</evidence>
<dbReference type="PANTHER" id="PTHR13789">
    <property type="entry name" value="MONOOXYGENASE"/>
    <property type="match status" value="1"/>
</dbReference>
<keyword evidence="5" id="KW-1185">Reference proteome</keyword>
<dbReference type="SUPFAM" id="SSF51905">
    <property type="entry name" value="FAD/NAD(P)-binding domain"/>
    <property type="match status" value="1"/>
</dbReference>
<comment type="caution">
    <text evidence="4">The sequence shown here is derived from an EMBL/GenBank/DDBJ whole genome shotgun (WGS) entry which is preliminary data.</text>
</comment>
<dbReference type="EMBL" id="BAAAYL010000001">
    <property type="protein sequence ID" value="GAA3368843.1"/>
    <property type="molecule type" value="Genomic_DNA"/>
</dbReference>
<dbReference type="InterPro" id="IPR002938">
    <property type="entry name" value="FAD-bd"/>
</dbReference>
<evidence type="ECO:0000259" key="3">
    <source>
        <dbReference type="Pfam" id="PF01494"/>
    </source>
</evidence>
<dbReference type="PRINTS" id="PR00420">
    <property type="entry name" value="RNGMNOXGNASE"/>
</dbReference>
<keyword evidence="1" id="KW-0560">Oxidoreductase</keyword>
<proteinExistence type="predicted"/>